<evidence type="ECO:0000256" key="1">
    <source>
        <dbReference type="SAM" id="MobiDB-lite"/>
    </source>
</evidence>
<sequence>MLTAICDTDVSTKNASSPQGRRRNAVRLSDVEISRRVLAIRSGWSLAERVRRRRAADERFLDLMVALTAGDAA</sequence>
<dbReference type="AlphaFoldDB" id="A0A5C6CIN5"/>
<feature type="region of interest" description="Disordered" evidence="1">
    <location>
        <begin position="1"/>
        <end position="24"/>
    </location>
</feature>
<evidence type="ECO:0000313" key="3">
    <source>
        <dbReference type="Proteomes" id="UP000316304"/>
    </source>
</evidence>
<name>A0A5C6CIN5_9BACT</name>
<keyword evidence="3" id="KW-1185">Reference proteome</keyword>
<dbReference type="EMBL" id="SJPT01000004">
    <property type="protein sequence ID" value="TWU23056.1"/>
    <property type="molecule type" value="Genomic_DNA"/>
</dbReference>
<comment type="caution">
    <text evidence="2">The sequence shown here is derived from an EMBL/GenBank/DDBJ whole genome shotgun (WGS) entry which is preliminary data.</text>
</comment>
<evidence type="ECO:0000313" key="2">
    <source>
        <dbReference type="EMBL" id="TWU23056.1"/>
    </source>
</evidence>
<dbReference type="RefSeq" id="WP_231612276.1">
    <property type="nucleotide sequence ID" value="NZ_SJPT01000004.1"/>
</dbReference>
<reference evidence="2 3" key="1">
    <citation type="submission" date="2019-02" db="EMBL/GenBank/DDBJ databases">
        <title>Deep-cultivation of Planctomycetes and their phenomic and genomic characterization uncovers novel biology.</title>
        <authorList>
            <person name="Wiegand S."/>
            <person name="Jogler M."/>
            <person name="Boedeker C."/>
            <person name="Pinto D."/>
            <person name="Vollmers J."/>
            <person name="Rivas-Marin E."/>
            <person name="Kohn T."/>
            <person name="Peeters S.H."/>
            <person name="Heuer A."/>
            <person name="Rast P."/>
            <person name="Oberbeckmann S."/>
            <person name="Bunk B."/>
            <person name="Jeske O."/>
            <person name="Meyerdierks A."/>
            <person name="Storesund J.E."/>
            <person name="Kallscheuer N."/>
            <person name="Luecker S."/>
            <person name="Lage O.M."/>
            <person name="Pohl T."/>
            <person name="Merkel B.J."/>
            <person name="Hornburger P."/>
            <person name="Mueller R.-W."/>
            <person name="Bruemmer F."/>
            <person name="Labrenz M."/>
            <person name="Spormann A.M."/>
            <person name="Op Den Camp H."/>
            <person name="Overmann J."/>
            <person name="Amann R."/>
            <person name="Jetten M.S.M."/>
            <person name="Mascher T."/>
            <person name="Medema M.H."/>
            <person name="Devos D.P."/>
            <person name="Kaster A.-K."/>
            <person name="Ovreas L."/>
            <person name="Rohde M."/>
            <person name="Galperin M.Y."/>
            <person name="Jogler C."/>
        </authorList>
    </citation>
    <scope>NUCLEOTIDE SEQUENCE [LARGE SCALE GENOMIC DNA]</scope>
    <source>
        <strain evidence="2 3">Pla52o</strain>
    </source>
</reference>
<dbReference type="Proteomes" id="UP000316304">
    <property type="component" value="Unassembled WGS sequence"/>
</dbReference>
<proteinExistence type="predicted"/>
<gene>
    <name evidence="2" type="ORF">Pla52o_25900</name>
</gene>
<feature type="compositionally biased region" description="Polar residues" evidence="1">
    <location>
        <begin position="9"/>
        <end position="19"/>
    </location>
</feature>
<organism evidence="2 3">
    <name type="scientific">Novipirellula galeiformis</name>
    <dbReference type="NCBI Taxonomy" id="2528004"/>
    <lineage>
        <taxon>Bacteria</taxon>
        <taxon>Pseudomonadati</taxon>
        <taxon>Planctomycetota</taxon>
        <taxon>Planctomycetia</taxon>
        <taxon>Pirellulales</taxon>
        <taxon>Pirellulaceae</taxon>
        <taxon>Novipirellula</taxon>
    </lineage>
</organism>
<protein>
    <submittedName>
        <fullName evidence="2">Uncharacterized protein</fullName>
    </submittedName>
</protein>
<accession>A0A5C6CIN5</accession>